<evidence type="ECO:0000256" key="4">
    <source>
        <dbReference type="ARBA" id="ARBA00022771"/>
    </source>
</evidence>
<dbReference type="InterPro" id="IPR036236">
    <property type="entry name" value="Znf_C2H2_sf"/>
</dbReference>
<evidence type="ECO:0000256" key="5">
    <source>
        <dbReference type="ARBA" id="ARBA00022833"/>
    </source>
</evidence>
<keyword evidence="7" id="KW-0238">DNA-binding</keyword>
<evidence type="ECO:0000313" key="12">
    <source>
        <dbReference type="Proteomes" id="UP000005408"/>
    </source>
</evidence>
<dbReference type="GO" id="GO:0000978">
    <property type="term" value="F:RNA polymerase II cis-regulatory region sequence-specific DNA binding"/>
    <property type="evidence" value="ECO:0007669"/>
    <property type="project" value="TreeGrafter"/>
</dbReference>
<dbReference type="InterPro" id="IPR050589">
    <property type="entry name" value="Ikaros_C2H2-ZF"/>
</dbReference>
<name>A0A8W8NQU6_MAGGI</name>
<feature type="domain" description="C2H2-type" evidence="10">
    <location>
        <begin position="61"/>
        <end position="88"/>
    </location>
</feature>
<proteinExistence type="predicted"/>
<dbReference type="Pfam" id="PF00096">
    <property type="entry name" value="zf-C2H2"/>
    <property type="match status" value="2"/>
</dbReference>
<keyword evidence="4 9" id="KW-0863">Zinc-finger</keyword>
<dbReference type="PROSITE" id="PS00028">
    <property type="entry name" value="ZINC_FINGER_C2H2_1"/>
    <property type="match status" value="2"/>
</dbReference>
<organism evidence="11 12">
    <name type="scientific">Magallana gigas</name>
    <name type="common">Pacific oyster</name>
    <name type="synonym">Crassostrea gigas</name>
    <dbReference type="NCBI Taxonomy" id="29159"/>
    <lineage>
        <taxon>Eukaryota</taxon>
        <taxon>Metazoa</taxon>
        <taxon>Spiralia</taxon>
        <taxon>Lophotrochozoa</taxon>
        <taxon>Mollusca</taxon>
        <taxon>Bivalvia</taxon>
        <taxon>Autobranchia</taxon>
        <taxon>Pteriomorphia</taxon>
        <taxon>Ostreida</taxon>
        <taxon>Ostreoidea</taxon>
        <taxon>Ostreidae</taxon>
        <taxon>Magallana</taxon>
    </lineage>
</organism>
<dbReference type="SUPFAM" id="SSF57667">
    <property type="entry name" value="beta-beta-alpha zinc fingers"/>
    <property type="match status" value="1"/>
</dbReference>
<evidence type="ECO:0000256" key="9">
    <source>
        <dbReference type="PROSITE-ProRule" id="PRU00042"/>
    </source>
</evidence>
<dbReference type="InterPro" id="IPR013087">
    <property type="entry name" value="Znf_C2H2_type"/>
</dbReference>
<dbReference type="PANTHER" id="PTHR24404:SF100">
    <property type="entry name" value="ZINC FINGER PROTEIN 501"/>
    <property type="match status" value="1"/>
</dbReference>
<dbReference type="EnsemblMetazoa" id="G6934.9">
    <property type="protein sequence ID" value="G6934.9:cds"/>
    <property type="gene ID" value="G6934"/>
</dbReference>
<evidence type="ECO:0000256" key="7">
    <source>
        <dbReference type="ARBA" id="ARBA00023125"/>
    </source>
</evidence>
<evidence type="ECO:0000256" key="1">
    <source>
        <dbReference type="ARBA" id="ARBA00004123"/>
    </source>
</evidence>
<keyword evidence="3" id="KW-0677">Repeat</keyword>
<evidence type="ECO:0000256" key="2">
    <source>
        <dbReference type="ARBA" id="ARBA00022723"/>
    </source>
</evidence>
<accession>A0A8W8NQU6</accession>
<protein>
    <recommendedName>
        <fullName evidence="10">C2H2-type domain-containing protein</fullName>
    </recommendedName>
</protein>
<dbReference type="Gene3D" id="3.30.160.60">
    <property type="entry name" value="Classic Zinc Finger"/>
    <property type="match status" value="2"/>
</dbReference>
<keyword evidence="6" id="KW-0804">Transcription</keyword>
<dbReference type="GO" id="GO:0008270">
    <property type="term" value="F:zinc ion binding"/>
    <property type="evidence" value="ECO:0007669"/>
    <property type="project" value="UniProtKB-KW"/>
</dbReference>
<dbReference type="GO" id="GO:0006357">
    <property type="term" value="P:regulation of transcription by RNA polymerase II"/>
    <property type="evidence" value="ECO:0007669"/>
    <property type="project" value="TreeGrafter"/>
</dbReference>
<keyword evidence="5" id="KW-0862">Zinc</keyword>
<dbReference type="GO" id="GO:0003700">
    <property type="term" value="F:DNA-binding transcription factor activity"/>
    <property type="evidence" value="ECO:0007669"/>
    <property type="project" value="TreeGrafter"/>
</dbReference>
<feature type="domain" description="C2H2-type" evidence="10">
    <location>
        <begin position="89"/>
        <end position="119"/>
    </location>
</feature>
<comment type="subcellular location">
    <subcellularLocation>
        <location evidence="1">Nucleus</location>
    </subcellularLocation>
</comment>
<dbReference type="PROSITE" id="PS50157">
    <property type="entry name" value="ZINC_FINGER_C2H2_2"/>
    <property type="match status" value="3"/>
</dbReference>
<evidence type="ECO:0000256" key="8">
    <source>
        <dbReference type="ARBA" id="ARBA00023242"/>
    </source>
</evidence>
<evidence type="ECO:0000313" key="11">
    <source>
        <dbReference type="EnsemblMetazoa" id="G6934.9:cds"/>
    </source>
</evidence>
<keyword evidence="6" id="KW-0805">Transcription regulation</keyword>
<dbReference type="FunFam" id="3.30.160.60:FF:000096">
    <property type="entry name" value="Zinc finger and BTB domain-containing protein 18 isoform 1"/>
    <property type="match status" value="1"/>
</dbReference>
<evidence type="ECO:0000256" key="6">
    <source>
        <dbReference type="ARBA" id="ARBA00023015"/>
    </source>
</evidence>
<feature type="domain" description="C2H2-type" evidence="10">
    <location>
        <begin position="32"/>
        <end position="60"/>
    </location>
</feature>
<reference evidence="11" key="1">
    <citation type="submission" date="2022-08" db="UniProtKB">
        <authorList>
            <consortium name="EnsemblMetazoa"/>
        </authorList>
    </citation>
    <scope>IDENTIFICATION</scope>
    <source>
        <strain evidence="11">05x7-T-G4-1.051#20</strain>
    </source>
</reference>
<dbReference type="Proteomes" id="UP000005408">
    <property type="component" value="Unassembled WGS sequence"/>
</dbReference>
<dbReference type="AlphaFoldDB" id="A0A8W8NQU6"/>
<dbReference type="GO" id="GO:0005634">
    <property type="term" value="C:nucleus"/>
    <property type="evidence" value="ECO:0007669"/>
    <property type="project" value="UniProtKB-SubCell"/>
</dbReference>
<evidence type="ECO:0000256" key="3">
    <source>
        <dbReference type="ARBA" id="ARBA00022737"/>
    </source>
</evidence>
<keyword evidence="8" id="KW-0539">Nucleus</keyword>
<keyword evidence="2" id="KW-0479">Metal-binding</keyword>
<evidence type="ECO:0000259" key="10">
    <source>
        <dbReference type="PROSITE" id="PS50157"/>
    </source>
</evidence>
<dbReference type="PANTHER" id="PTHR24404">
    <property type="entry name" value="ZINC FINGER PROTEIN"/>
    <property type="match status" value="1"/>
</dbReference>
<keyword evidence="12" id="KW-1185">Reference proteome</keyword>
<sequence length="119" mass="13887">GYKFPPRQRVNVERGHLSLFDRKGSEMKQSVSWCSSCSKQFSCASSLRRHRDIFHTDKELPSCTICGKKFPTSYSLAIHIRSHTNIRQFVCPMCQKSYKHKKDLQRHRSYTCDATVSEK</sequence>
<dbReference type="SMART" id="SM00355">
    <property type="entry name" value="ZnF_C2H2"/>
    <property type="match status" value="3"/>
</dbReference>